<dbReference type="AlphaFoldDB" id="K1Q7F5"/>
<evidence type="ECO:0000256" key="1">
    <source>
        <dbReference type="SAM" id="MobiDB-lite"/>
    </source>
</evidence>
<feature type="region of interest" description="Disordered" evidence="1">
    <location>
        <begin position="1"/>
        <end position="39"/>
    </location>
</feature>
<dbReference type="HOGENOM" id="CLU_2640540_0_0_1"/>
<feature type="compositionally biased region" description="Basic and acidic residues" evidence="1">
    <location>
        <begin position="9"/>
        <end position="21"/>
    </location>
</feature>
<gene>
    <name evidence="2" type="ORF">CGI_10015736</name>
</gene>
<accession>K1Q7F5</accession>
<proteinExistence type="predicted"/>
<dbReference type="EMBL" id="JH816419">
    <property type="protein sequence ID" value="EKC32682.1"/>
    <property type="molecule type" value="Genomic_DNA"/>
</dbReference>
<protein>
    <submittedName>
        <fullName evidence="2">Uncharacterized protein</fullName>
    </submittedName>
</protein>
<reference evidence="2" key="1">
    <citation type="journal article" date="2012" name="Nature">
        <title>The oyster genome reveals stress adaptation and complexity of shell formation.</title>
        <authorList>
            <person name="Zhang G."/>
            <person name="Fang X."/>
            <person name="Guo X."/>
            <person name="Li L."/>
            <person name="Luo R."/>
            <person name="Xu F."/>
            <person name="Yang P."/>
            <person name="Zhang L."/>
            <person name="Wang X."/>
            <person name="Qi H."/>
            <person name="Xiong Z."/>
            <person name="Que H."/>
            <person name="Xie Y."/>
            <person name="Holland P.W."/>
            <person name="Paps J."/>
            <person name="Zhu Y."/>
            <person name="Wu F."/>
            <person name="Chen Y."/>
            <person name="Wang J."/>
            <person name="Peng C."/>
            <person name="Meng J."/>
            <person name="Yang L."/>
            <person name="Liu J."/>
            <person name="Wen B."/>
            <person name="Zhang N."/>
            <person name="Huang Z."/>
            <person name="Zhu Q."/>
            <person name="Feng Y."/>
            <person name="Mount A."/>
            <person name="Hedgecock D."/>
            <person name="Xu Z."/>
            <person name="Liu Y."/>
            <person name="Domazet-Loso T."/>
            <person name="Du Y."/>
            <person name="Sun X."/>
            <person name="Zhang S."/>
            <person name="Liu B."/>
            <person name="Cheng P."/>
            <person name="Jiang X."/>
            <person name="Li J."/>
            <person name="Fan D."/>
            <person name="Wang W."/>
            <person name="Fu W."/>
            <person name="Wang T."/>
            <person name="Wang B."/>
            <person name="Zhang J."/>
            <person name="Peng Z."/>
            <person name="Li Y."/>
            <person name="Li N."/>
            <person name="Wang J."/>
            <person name="Chen M."/>
            <person name="He Y."/>
            <person name="Tan F."/>
            <person name="Song X."/>
            <person name="Zheng Q."/>
            <person name="Huang R."/>
            <person name="Yang H."/>
            <person name="Du X."/>
            <person name="Chen L."/>
            <person name="Yang M."/>
            <person name="Gaffney P.M."/>
            <person name="Wang S."/>
            <person name="Luo L."/>
            <person name="She Z."/>
            <person name="Ming Y."/>
            <person name="Huang W."/>
            <person name="Zhang S."/>
            <person name="Huang B."/>
            <person name="Zhang Y."/>
            <person name="Qu T."/>
            <person name="Ni P."/>
            <person name="Miao G."/>
            <person name="Wang J."/>
            <person name="Wang Q."/>
            <person name="Steinberg C.E."/>
            <person name="Wang H."/>
            <person name="Li N."/>
            <person name="Qian L."/>
            <person name="Zhang G."/>
            <person name="Li Y."/>
            <person name="Yang H."/>
            <person name="Liu X."/>
            <person name="Wang J."/>
            <person name="Yin Y."/>
            <person name="Wang J."/>
        </authorList>
    </citation>
    <scope>NUCLEOTIDE SEQUENCE [LARGE SCALE GENOMIC DNA]</scope>
    <source>
        <strain evidence="2">05x7-T-G4-1.051#20</strain>
    </source>
</reference>
<feature type="region of interest" description="Disordered" evidence="1">
    <location>
        <begin position="54"/>
        <end position="77"/>
    </location>
</feature>
<sequence length="77" mass="8785">MAASFYSTRKKERERKARKQEGNMTKRGQRQTDEKDDPLIILREDIERIRASISDSSLTHSFGIGGQQLPGSTQPSY</sequence>
<dbReference type="InParanoid" id="K1Q7F5"/>
<evidence type="ECO:0000313" key="2">
    <source>
        <dbReference type="EMBL" id="EKC32682.1"/>
    </source>
</evidence>
<organism evidence="2">
    <name type="scientific">Magallana gigas</name>
    <name type="common">Pacific oyster</name>
    <name type="synonym">Crassostrea gigas</name>
    <dbReference type="NCBI Taxonomy" id="29159"/>
    <lineage>
        <taxon>Eukaryota</taxon>
        <taxon>Metazoa</taxon>
        <taxon>Spiralia</taxon>
        <taxon>Lophotrochozoa</taxon>
        <taxon>Mollusca</taxon>
        <taxon>Bivalvia</taxon>
        <taxon>Autobranchia</taxon>
        <taxon>Pteriomorphia</taxon>
        <taxon>Ostreida</taxon>
        <taxon>Ostreoidea</taxon>
        <taxon>Ostreidae</taxon>
        <taxon>Magallana</taxon>
    </lineage>
</organism>
<name>K1Q7F5_MAGGI</name>